<dbReference type="InterPro" id="IPR026847">
    <property type="entry name" value="VPS13"/>
</dbReference>
<evidence type="ECO:0000313" key="3">
    <source>
        <dbReference type="Proteomes" id="UP001054857"/>
    </source>
</evidence>
<dbReference type="PANTHER" id="PTHR16166">
    <property type="entry name" value="VACUOLAR PROTEIN SORTING-ASSOCIATED PROTEIN VPS13"/>
    <property type="match status" value="1"/>
</dbReference>
<dbReference type="GO" id="GO:0006623">
    <property type="term" value="P:protein targeting to vacuole"/>
    <property type="evidence" value="ECO:0007669"/>
    <property type="project" value="TreeGrafter"/>
</dbReference>
<keyword evidence="3" id="KW-1185">Reference proteome</keyword>
<evidence type="ECO:0000313" key="2">
    <source>
        <dbReference type="EMBL" id="GFR52305.1"/>
    </source>
</evidence>
<dbReference type="PANTHER" id="PTHR16166:SF93">
    <property type="entry name" value="INTERMEMBRANE LIPID TRANSFER PROTEIN VPS13"/>
    <property type="match status" value="1"/>
</dbReference>
<proteinExistence type="inferred from homology"/>
<dbReference type="Proteomes" id="UP001054857">
    <property type="component" value="Unassembled WGS sequence"/>
</dbReference>
<accession>A0AAD3E233</accession>
<dbReference type="EMBL" id="BMAR01000061">
    <property type="protein sequence ID" value="GFR52305.1"/>
    <property type="molecule type" value="Genomic_DNA"/>
</dbReference>
<name>A0AAD3E233_9CHLO</name>
<dbReference type="GO" id="GO:0045053">
    <property type="term" value="P:protein retention in Golgi apparatus"/>
    <property type="evidence" value="ECO:0007669"/>
    <property type="project" value="TreeGrafter"/>
</dbReference>
<evidence type="ECO:0000256" key="1">
    <source>
        <dbReference type="ARBA" id="ARBA00006545"/>
    </source>
</evidence>
<protein>
    <submittedName>
        <fullName evidence="2">Uncharacterized protein</fullName>
    </submittedName>
</protein>
<feature type="non-terminal residue" evidence="2">
    <location>
        <position position="202"/>
    </location>
</feature>
<gene>
    <name evidence="2" type="ORF">Agub_g14842</name>
</gene>
<comment type="similarity">
    <text evidence="1">Belongs to the VPS13 family.</text>
</comment>
<organism evidence="2 3">
    <name type="scientific">Astrephomene gubernaculifera</name>
    <dbReference type="NCBI Taxonomy" id="47775"/>
    <lineage>
        <taxon>Eukaryota</taxon>
        <taxon>Viridiplantae</taxon>
        <taxon>Chlorophyta</taxon>
        <taxon>core chlorophytes</taxon>
        <taxon>Chlorophyceae</taxon>
        <taxon>CS clade</taxon>
        <taxon>Chlamydomonadales</taxon>
        <taxon>Astrephomenaceae</taxon>
        <taxon>Astrephomene</taxon>
    </lineage>
</organism>
<comment type="caution">
    <text evidence="2">The sequence shown here is derived from an EMBL/GenBank/DDBJ whole genome shotgun (WGS) entry which is preliminary data.</text>
</comment>
<reference evidence="2 3" key="1">
    <citation type="journal article" date="2021" name="Sci. Rep.">
        <title>Genome sequencing of the multicellular alga Astrephomene provides insights into convergent evolution of germ-soma differentiation.</title>
        <authorList>
            <person name="Yamashita S."/>
            <person name="Yamamoto K."/>
            <person name="Matsuzaki R."/>
            <person name="Suzuki S."/>
            <person name="Yamaguchi H."/>
            <person name="Hirooka S."/>
            <person name="Minakuchi Y."/>
            <person name="Miyagishima S."/>
            <person name="Kawachi M."/>
            <person name="Toyoda A."/>
            <person name="Nozaki H."/>
        </authorList>
    </citation>
    <scope>NUCLEOTIDE SEQUENCE [LARGE SCALE GENOMIC DNA]</scope>
    <source>
        <strain evidence="2 3">NIES-4017</strain>
    </source>
</reference>
<feature type="non-terminal residue" evidence="2">
    <location>
        <position position="1"/>
    </location>
</feature>
<dbReference type="AlphaFoldDB" id="A0AAD3E233"/>
<sequence length="202" mass="21640">GHQQQPQQAAAEGSSSSGDIPCAFLLDFTRRPQDGAADAVVSLRLAPSYLTYNAAALRCVAAFFASDKQLQVGTLQAQAAARAQQLQRLAQLRLRALSSSSTSPTASEQQRPRLALSLIMHAPKLALPDDKGRATLLLDLGCFSLRSVQPVVQGLTPGSEEASLYECFDLGLQRVEAAIVGGAFAWPSSSRPYELPYEELPR</sequence>